<dbReference type="SUPFAM" id="SSF53474">
    <property type="entry name" value="alpha/beta-Hydrolases"/>
    <property type="match status" value="1"/>
</dbReference>
<keyword evidence="2" id="KW-0378">Hydrolase</keyword>
<dbReference type="InterPro" id="IPR029059">
    <property type="entry name" value="AB_hydrolase_5"/>
</dbReference>
<proteinExistence type="predicted"/>
<reference evidence="3" key="1">
    <citation type="journal article" date="2019" name="Int. J. Syst. Evol. Microbiol.">
        <title>The Global Catalogue of Microorganisms (GCM) 10K type strain sequencing project: providing services to taxonomists for standard genome sequencing and annotation.</title>
        <authorList>
            <consortium name="The Broad Institute Genomics Platform"/>
            <consortium name="The Broad Institute Genome Sequencing Center for Infectious Disease"/>
            <person name="Wu L."/>
            <person name="Ma J."/>
        </authorList>
    </citation>
    <scope>NUCLEOTIDE SEQUENCE [LARGE SCALE GENOMIC DNA]</scope>
    <source>
        <strain evidence="3">JCM 18459</strain>
    </source>
</reference>
<dbReference type="EMBL" id="BAABKG010000002">
    <property type="protein sequence ID" value="GAA5145917.1"/>
    <property type="molecule type" value="Genomic_DNA"/>
</dbReference>
<name>A0ABP9PHQ7_9ACTN</name>
<dbReference type="InterPro" id="IPR029058">
    <property type="entry name" value="AB_hydrolase_fold"/>
</dbReference>
<evidence type="ECO:0000313" key="2">
    <source>
        <dbReference type="EMBL" id="GAA5145917.1"/>
    </source>
</evidence>
<feature type="domain" description="Alpha/beta hydrolase fold-5" evidence="1">
    <location>
        <begin position="95"/>
        <end position="180"/>
    </location>
</feature>
<gene>
    <name evidence="2" type="ORF">GCM10023340_16030</name>
</gene>
<organism evidence="2 3">
    <name type="scientific">Nocardioides marinquilinus</name>
    <dbReference type="NCBI Taxonomy" id="1210400"/>
    <lineage>
        <taxon>Bacteria</taxon>
        <taxon>Bacillati</taxon>
        <taxon>Actinomycetota</taxon>
        <taxon>Actinomycetes</taxon>
        <taxon>Propionibacteriales</taxon>
        <taxon>Nocardioidaceae</taxon>
        <taxon>Nocardioides</taxon>
    </lineage>
</organism>
<comment type="caution">
    <text evidence="2">The sequence shown here is derived from an EMBL/GenBank/DDBJ whole genome shotgun (WGS) entry which is preliminary data.</text>
</comment>
<dbReference type="GO" id="GO:0016787">
    <property type="term" value="F:hydrolase activity"/>
    <property type="evidence" value="ECO:0007669"/>
    <property type="project" value="UniProtKB-KW"/>
</dbReference>
<evidence type="ECO:0000259" key="1">
    <source>
        <dbReference type="Pfam" id="PF12695"/>
    </source>
</evidence>
<dbReference type="Proteomes" id="UP001500221">
    <property type="component" value="Unassembled WGS sequence"/>
</dbReference>
<dbReference type="RefSeq" id="WP_345456667.1">
    <property type="nucleotide sequence ID" value="NZ_BAABKG010000002.1"/>
</dbReference>
<keyword evidence="3" id="KW-1185">Reference proteome</keyword>
<dbReference type="Pfam" id="PF12695">
    <property type="entry name" value="Abhydrolase_5"/>
    <property type="match status" value="1"/>
</dbReference>
<sequence>MSARLIDVRTPKQPQGAVIVIHGGAQRAARAAVSPTQLSVVRMVPIARRIARAGHGRLAVVRLLNTWRGWDTQHTPLQDAAWAIDQVSSRYGVPIALVGHSLGGRGALLAATDERVRAVVALNAWLYPDDGEPLPGRRVLFVHGDADHIAPAARSRRVADRLARSADVRYEVVEGGKHAMLRHGRTFERLAADFVVDALTGDGGPDGPVGGGA</sequence>
<accession>A0ABP9PHQ7</accession>
<evidence type="ECO:0000313" key="3">
    <source>
        <dbReference type="Proteomes" id="UP001500221"/>
    </source>
</evidence>
<dbReference type="Gene3D" id="3.40.50.1820">
    <property type="entry name" value="alpha/beta hydrolase"/>
    <property type="match status" value="1"/>
</dbReference>
<protein>
    <submittedName>
        <fullName evidence="2">Alpha/beta hydrolase</fullName>
    </submittedName>
</protein>